<accession>A0A087SUG8</accession>
<name>A0A087SUG8_STEMI</name>
<dbReference type="Gene3D" id="3.60.10.10">
    <property type="entry name" value="Endonuclease/exonuclease/phosphatase"/>
    <property type="match status" value="1"/>
</dbReference>
<dbReference type="Pfam" id="PF14529">
    <property type="entry name" value="Exo_endo_phos_2"/>
    <property type="match status" value="1"/>
</dbReference>
<feature type="non-terminal residue" evidence="2">
    <location>
        <position position="214"/>
    </location>
</feature>
<dbReference type="EMBL" id="KK111994">
    <property type="protein sequence ID" value="KFM56507.1"/>
    <property type="molecule type" value="Genomic_DNA"/>
</dbReference>
<organism evidence="2 3">
    <name type="scientific">Stegodyphus mimosarum</name>
    <name type="common">African social velvet spider</name>
    <dbReference type="NCBI Taxonomy" id="407821"/>
    <lineage>
        <taxon>Eukaryota</taxon>
        <taxon>Metazoa</taxon>
        <taxon>Ecdysozoa</taxon>
        <taxon>Arthropoda</taxon>
        <taxon>Chelicerata</taxon>
        <taxon>Arachnida</taxon>
        <taxon>Araneae</taxon>
        <taxon>Araneomorphae</taxon>
        <taxon>Entelegynae</taxon>
        <taxon>Eresoidea</taxon>
        <taxon>Eresidae</taxon>
        <taxon>Stegodyphus</taxon>
    </lineage>
</organism>
<dbReference type="AlphaFoldDB" id="A0A087SUG8"/>
<dbReference type="InterPro" id="IPR036691">
    <property type="entry name" value="Endo/exonu/phosph_ase_sf"/>
</dbReference>
<dbReference type="GO" id="GO:0003824">
    <property type="term" value="F:catalytic activity"/>
    <property type="evidence" value="ECO:0007669"/>
    <property type="project" value="InterPro"/>
</dbReference>
<dbReference type="PANTHER" id="PTHR33273:SF4">
    <property type="entry name" value="ENDONUCLEASE_EXONUCLEASE_PHOSPHATASE DOMAIN-CONTAINING PROTEIN"/>
    <property type="match status" value="1"/>
</dbReference>
<reference evidence="2 3" key="1">
    <citation type="submission" date="2013-11" db="EMBL/GenBank/DDBJ databases">
        <title>Genome sequencing of Stegodyphus mimosarum.</title>
        <authorList>
            <person name="Bechsgaard J."/>
        </authorList>
    </citation>
    <scope>NUCLEOTIDE SEQUENCE [LARGE SCALE GENOMIC DNA]</scope>
</reference>
<feature type="domain" description="Endonuclease/exonuclease/phosphatase" evidence="1">
    <location>
        <begin position="118"/>
        <end position="213"/>
    </location>
</feature>
<dbReference type="PANTHER" id="PTHR33273">
    <property type="entry name" value="DOMAIN-CONTAINING PROTEIN, PUTATIVE-RELATED"/>
    <property type="match status" value="1"/>
</dbReference>
<dbReference type="InterPro" id="IPR005135">
    <property type="entry name" value="Endo/exonuclease/phosphatase"/>
</dbReference>
<evidence type="ECO:0000313" key="3">
    <source>
        <dbReference type="Proteomes" id="UP000054359"/>
    </source>
</evidence>
<dbReference type="OMA" id="ARIPRHW"/>
<dbReference type="SUPFAM" id="SSF56219">
    <property type="entry name" value="DNase I-like"/>
    <property type="match status" value="1"/>
</dbReference>
<gene>
    <name evidence="2" type="ORF">X975_24483</name>
</gene>
<dbReference type="OrthoDB" id="6437148at2759"/>
<evidence type="ECO:0000259" key="1">
    <source>
        <dbReference type="Pfam" id="PF14529"/>
    </source>
</evidence>
<dbReference type="Proteomes" id="UP000054359">
    <property type="component" value="Unassembled WGS sequence"/>
</dbReference>
<evidence type="ECO:0000313" key="2">
    <source>
        <dbReference type="EMBL" id="KFM56507.1"/>
    </source>
</evidence>
<sequence>MSQQASIPTTSLHNSKINTNNIKLLQINLQRAKTATDQLCQRLQDNPADFAIIQEPYCIKGQVARIPRHWTIIQKQNDQIAPPRTAIIVPNNNWNPTILLSHRDIISISITTTTSQLIITSVYITPTEDPTTAITILTQLLQKYRCSHIVSGDFNSQNTVWGYSRTNARGTQLLEFINANNLILHNQDTDPPSFDNIYTKGWTDLQITTTHIAN</sequence>
<protein>
    <recommendedName>
        <fullName evidence="1">Endonuclease/exonuclease/phosphatase domain-containing protein</fullName>
    </recommendedName>
</protein>
<keyword evidence="3" id="KW-1185">Reference proteome</keyword>
<proteinExistence type="predicted"/>